<dbReference type="AlphaFoldDB" id="A0A517LIB8"/>
<dbReference type="Proteomes" id="UP000316270">
    <property type="component" value="Chromosome 13"/>
</dbReference>
<dbReference type="GO" id="GO:0005634">
    <property type="term" value="C:nucleus"/>
    <property type="evidence" value="ECO:0007669"/>
    <property type="project" value="UniProtKB-SubCell"/>
</dbReference>
<dbReference type="InterPro" id="IPR052416">
    <property type="entry name" value="GTF3C_component"/>
</dbReference>
<reference evidence="5 6" key="1">
    <citation type="submission" date="2019-07" db="EMBL/GenBank/DDBJ databases">
        <title>Finished genome of Venturia effusa.</title>
        <authorList>
            <person name="Young C.A."/>
            <person name="Cox M.P."/>
            <person name="Ganley A.R.D."/>
            <person name="David W.J."/>
        </authorList>
    </citation>
    <scope>NUCLEOTIDE SEQUENCE [LARGE SCALE GENOMIC DNA]</scope>
    <source>
        <strain evidence="6">albino</strain>
    </source>
</reference>
<feature type="compositionally biased region" description="Pro residues" evidence="4">
    <location>
        <begin position="692"/>
        <end position="701"/>
    </location>
</feature>
<organism evidence="5 6">
    <name type="scientific">Venturia effusa</name>
    <dbReference type="NCBI Taxonomy" id="50376"/>
    <lineage>
        <taxon>Eukaryota</taxon>
        <taxon>Fungi</taxon>
        <taxon>Dikarya</taxon>
        <taxon>Ascomycota</taxon>
        <taxon>Pezizomycotina</taxon>
        <taxon>Dothideomycetes</taxon>
        <taxon>Pleosporomycetidae</taxon>
        <taxon>Venturiales</taxon>
        <taxon>Venturiaceae</taxon>
        <taxon>Venturia</taxon>
    </lineage>
</organism>
<feature type="compositionally biased region" description="Acidic residues" evidence="4">
    <location>
        <begin position="61"/>
        <end position="72"/>
    </location>
</feature>
<dbReference type="PANTHER" id="PTHR15052">
    <property type="entry name" value="RNA POLYMERASE III TRANSCRIPTION INITIATION FACTOR COMPLEX SUBUNIT"/>
    <property type="match status" value="1"/>
</dbReference>
<dbReference type="STRING" id="50376.A0A517LIB8"/>
<proteinExistence type="predicted"/>
<dbReference type="InterPro" id="IPR015943">
    <property type="entry name" value="WD40/YVTN_repeat-like_dom_sf"/>
</dbReference>
<feature type="compositionally biased region" description="Polar residues" evidence="4">
    <location>
        <begin position="32"/>
        <end position="43"/>
    </location>
</feature>
<gene>
    <name evidence="5" type="ORF">FKW77_002598</name>
</gene>
<dbReference type="SUPFAM" id="SSF50978">
    <property type="entry name" value="WD40 repeat-like"/>
    <property type="match status" value="1"/>
</dbReference>
<keyword evidence="3" id="KW-0539">Nucleus</keyword>
<dbReference type="OrthoDB" id="4703at2759"/>
<sequence>MAPGRAPRRAAAAVKKYTDDAFASIKELVVASSDSGSDTAESDTSSHDPNDPEVPATIVEEAVEEADEDNSGEDDHTSDEERARRHSKHTIEDVVDFDALDKRISNQQKRVRRVDETEIYALPAFSTEGQRPGQLGLTRRARITRGIPETFAKKGKELRVIQTIGPGEEDLVAHVKTRDRWLNDVTLPSRKTRKDGSGGLHNSFFYPDDQQQREISQGWEWYHEQGGHDFFQERQGIEILHVDQGCKDFEQSLRPTDSFLMGPVQQPKLFTSLKPGEAVNTGDAWVDTSSHKAKQSWALAVGGRVQCLEWIPNQSGCYQYLAVTVVPKNKPSMSGESYAYSEYFYGAHLQIWELASLPTLRNESAAVDYSKKPWLRAVFSFDWGMVKKMKFCPVPTRNQQGVKDIQLGLLAAIWDDGRARILDLQIPDGKPHETQYIYVSKAAFESKPPNTIYTCITWLSSSSIAVGCANGYVAIWDIAHAVKQMTQNPNTNPRPWFFEALHGSYVLSLISCYPSRPHILITNSIDGFVRMTDLRSPNLDAIPAQRFRVAQSPLAWHEQTQAVISPDESFDLKAMLLRVFYKNHTIGRTSALVGDVATSTLHASILVAGVDGKVWVLQPMRRMRDAKISPYEQIWIWHQWRRGSPQLGTGAREDRDTEMTVPSVPLTTTASEPNERELADAAATPASSTNLPPLPPSPAKPSPALLSTPLIRITSGFKVRKSELGPDTKANVTKEGVIYQTIYEEQTAATQVSWNPNLSVGTWAAAGMGSGLVFVEDLGV</sequence>
<dbReference type="GO" id="GO:0000127">
    <property type="term" value="C:transcription factor TFIIIC complex"/>
    <property type="evidence" value="ECO:0007669"/>
    <property type="project" value="TreeGrafter"/>
</dbReference>
<dbReference type="GO" id="GO:0006383">
    <property type="term" value="P:transcription by RNA polymerase III"/>
    <property type="evidence" value="ECO:0007669"/>
    <property type="project" value="TreeGrafter"/>
</dbReference>
<evidence type="ECO:0000256" key="4">
    <source>
        <dbReference type="SAM" id="MobiDB-lite"/>
    </source>
</evidence>
<keyword evidence="2" id="KW-0804">Transcription</keyword>
<evidence type="ECO:0000256" key="1">
    <source>
        <dbReference type="ARBA" id="ARBA00004123"/>
    </source>
</evidence>
<feature type="region of interest" description="Disordered" evidence="4">
    <location>
        <begin position="31"/>
        <end position="88"/>
    </location>
</feature>
<accession>A0A517LIB8</accession>
<dbReference type="InterPro" id="IPR036322">
    <property type="entry name" value="WD40_repeat_dom_sf"/>
</dbReference>
<evidence type="ECO:0000256" key="2">
    <source>
        <dbReference type="ARBA" id="ARBA00023163"/>
    </source>
</evidence>
<dbReference type="Gene3D" id="2.130.10.10">
    <property type="entry name" value="YVTN repeat-like/Quinoprotein amine dehydrogenase"/>
    <property type="match status" value="1"/>
</dbReference>
<dbReference type="PANTHER" id="PTHR15052:SF2">
    <property type="entry name" value="GENERAL TRANSCRIPTION FACTOR 3C POLYPEPTIDE 2"/>
    <property type="match status" value="1"/>
</dbReference>
<evidence type="ECO:0000313" key="5">
    <source>
        <dbReference type="EMBL" id="QDS75380.1"/>
    </source>
</evidence>
<name>A0A517LIB8_9PEZI</name>
<comment type="subcellular location">
    <subcellularLocation>
        <location evidence="1">Nucleus</location>
    </subcellularLocation>
</comment>
<protein>
    <submittedName>
        <fullName evidence="5">Uncharacterized protein</fullName>
    </submittedName>
</protein>
<keyword evidence="6" id="KW-1185">Reference proteome</keyword>
<evidence type="ECO:0000256" key="3">
    <source>
        <dbReference type="ARBA" id="ARBA00023242"/>
    </source>
</evidence>
<evidence type="ECO:0000313" key="6">
    <source>
        <dbReference type="Proteomes" id="UP000316270"/>
    </source>
</evidence>
<dbReference type="EMBL" id="CP042197">
    <property type="protein sequence ID" value="QDS75380.1"/>
    <property type="molecule type" value="Genomic_DNA"/>
</dbReference>
<feature type="region of interest" description="Disordered" evidence="4">
    <location>
        <begin position="646"/>
        <end position="705"/>
    </location>
</feature>
<feature type="compositionally biased region" description="Basic and acidic residues" evidence="4">
    <location>
        <begin position="73"/>
        <end position="83"/>
    </location>
</feature>